<evidence type="ECO:0000313" key="3">
    <source>
        <dbReference type="Proteomes" id="UP000003089"/>
    </source>
</evidence>
<dbReference type="RefSeq" id="WP_007487710.1">
    <property type="nucleotide sequence ID" value="NZ_JH724319.1"/>
</dbReference>
<dbReference type="PATRIC" id="fig|997884.3.peg.4519"/>
<protein>
    <recommendedName>
        <fullName evidence="1">PEGA domain-containing protein</fullName>
    </recommendedName>
</protein>
<dbReference type="EMBL" id="AGXS01000031">
    <property type="protein sequence ID" value="EIY42815.1"/>
    <property type="molecule type" value="Genomic_DNA"/>
</dbReference>
<dbReference type="AlphaFoldDB" id="I8WW66"/>
<dbReference type="Proteomes" id="UP000003089">
    <property type="component" value="Unassembled WGS sequence"/>
</dbReference>
<accession>I8WW66</accession>
<proteinExistence type="predicted"/>
<dbReference type="InterPro" id="IPR013229">
    <property type="entry name" value="PEGA"/>
</dbReference>
<keyword evidence="3" id="KW-1185">Reference proteome</keyword>
<dbReference type="eggNOG" id="COG0790">
    <property type="taxonomic scope" value="Bacteria"/>
</dbReference>
<evidence type="ECO:0000313" key="2">
    <source>
        <dbReference type="EMBL" id="EIY42815.1"/>
    </source>
</evidence>
<sequence length="447" mass="49688">MTNQARRGFFLVVLFLTSFLSQWVYAQGKIEVASFNRMETDITARVTAPKRDQNGEVCALVRIVTTVKDLMFEPDALGITARENKPGEIWLYVPRGARRISIMHDKYGVLRNYFYPDIIDKSTVYEMEVRVNDGTSHEPVDTNTQLLVMRPDPADATIYIDDEKVPTEKGLFTATMKKGSHTYRVEAPMYASEAGVVDLGSEQKIMSVTLKPKFGYLEVFSLPEQDANVYIDGTLAGQTPYKSDRMPIRSYRLRIEKDLFFPIDTVVNISAGETNGQTFTMISTIKPKEPRRMLVMAEVGYHPSQLSYGGMIGFVRKNGAYVKFRSDFGSASADLECDDSGALTSGGEGTPYYKEGVTQKARLSVTAGYLRQLWKPVYLYAGAGYGSRTLAWETVEGELVKNTDHSAVGVAAELGVIGRLGKFALSVGFHTVNFKHHEVTVGVGIIF</sequence>
<dbReference type="Pfam" id="PF08308">
    <property type="entry name" value="PEGA"/>
    <property type="match status" value="1"/>
</dbReference>
<name>I8WW66_9BACE</name>
<feature type="domain" description="PEGA" evidence="1">
    <location>
        <begin position="225"/>
        <end position="274"/>
    </location>
</feature>
<dbReference type="HOGENOM" id="CLU_610671_0_0_10"/>
<gene>
    <name evidence="2" type="ORF">HMPREF1068_04396</name>
</gene>
<evidence type="ECO:0000259" key="1">
    <source>
        <dbReference type="Pfam" id="PF08308"/>
    </source>
</evidence>
<comment type="caution">
    <text evidence="2">The sequence shown here is derived from an EMBL/GenBank/DDBJ whole genome shotgun (WGS) entry which is preliminary data.</text>
</comment>
<reference evidence="2 3" key="1">
    <citation type="submission" date="2012-02" db="EMBL/GenBank/DDBJ databases">
        <title>The Genome Sequence of Bacteroides nordii CL02T12C05.</title>
        <authorList>
            <consortium name="The Broad Institute Genome Sequencing Platform"/>
            <person name="Earl A."/>
            <person name="Ward D."/>
            <person name="Feldgarden M."/>
            <person name="Gevers D."/>
            <person name="Zitomersky N.L."/>
            <person name="Coyne M.J."/>
            <person name="Comstock L.E."/>
            <person name="Young S.K."/>
            <person name="Zeng Q."/>
            <person name="Gargeya S."/>
            <person name="Fitzgerald M."/>
            <person name="Haas B."/>
            <person name="Abouelleil A."/>
            <person name="Alvarado L."/>
            <person name="Arachchi H.M."/>
            <person name="Berlin A."/>
            <person name="Chapman S.B."/>
            <person name="Gearin G."/>
            <person name="Goldberg J."/>
            <person name="Griggs A."/>
            <person name="Gujja S."/>
            <person name="Hansen M."/>
            <person name="Heiman D."/>
            <person name="Howarth C."/>
            <person name="Larimer J."/>
            <person name="Lui A."/>
            <person name="MacDonald P.J.P."/>
            <person name="McCowen C."/>
            <person name="Montmayeur A."/>
            <person name="Murphy C."/>
            <person name="Neiman D."/>
            <person name="Pearson M."/>
            <person name="Priest M."/>
            <person name="Roberts A."/>
            <person name="Saif S."/>
            <person name="Shea T."/>
            <person name="Sisk P."/>
            <person name="Stolte C."/>
            <person name="Sykes S."/>
            <person name="Wortman J."/>
            <person name="Nusbaum C."/>
            <person name="Birren B."/>
        </authorList>
    </citation>
    <scope>NUCLEOTIDE SEQUENCE [LARGE SCALE GENOMIC DNA]</scope>
    <source>
        <strain evidence="2 3">CL02T12C05</strain>
    </source>
</reference>
<organism evidence="2 3">
    <name type="scientific">Bacteroides nordii CL02T12C05</name>
    <dbReference type="NCBI Taxonomy" id="997884"/>
    <lineage>
        <taxon>Bacteria</taxon>
        <taxon>Pseudomonadati</taxon>
        <taxon>Bacteroidota</taxon>
        <taxon>Bacteroidia</taxon>
        <taxon>Bacteroidales</taxon>
        <taxon>Bacteroidaceae</taxon>
        <taxon>Bacteroides</taxon>
    </lineage>
</organism>
<dbReference type="STRING" id="997884.HMPREF1068_04396"/>